<reference evidence="1 2" key="1">
    <citation type="journal article" date="2022" name="New Phytol.">
        <title>Ecological generalism drives hyperdiversity of secondary metabolite gene clusters in xylarialean endophytes.</title>
        <authorList>
            <person name="Franco M.E.E."/>
            <person name="Wisecaver J.H."/>
            <person name="Arnold A.E."/>
            <person name="Ju Y.M."/>
            <person name="Slot J.C."/>
            <person name="Ahrendt S."/>
            <person name="Moore L.P."/>
            <person name="Eastman K.E."/>
            <person name="Scott K."/>
            <person name="Konkel Z."/>
            <person name="Mondo S.J."/>
            <person name="Kuo A."/>
            <person name="Hayes R.D."/>
            <person name="Haridas S."/>
            <person name="Andreopoulos B."/>
            <person name="Riley R."/>
            <person name="LaButti K."/>
            <person name="Pangilinan J."/>
            <person name="Lipzen A."/>
            <person name="Amirebrahimi M."/>
            <person name="Yan J."/>
            <person name="Adam C."/>
            <person name="Keymanesh K."/>
            <person name="Ng V."/>
            <person name="Louie K."/>
            <person name="Northen T."/>
            <person name="Drula E."/>
            <person name="Henrissat B."/>
            <person name="Hsieh H.M."/>
            <person name="Youens-Clark K."/>
            <person name="Lutzoni F."/>
            <person name="Miadlikowska J."/>
            <person name="Eastwood D.C."/>
            <person name="Hamelin R.C."/>
            <person name="Grigoriev I.V."/>
            <person name="U'Ren J.M."/>
        </authorList>
    </citation>
    <scope>NUCLEOTIDE SEQUENCE [LARGE SCALE GENOMIC DNA]</scope>
    <source>
        <strain evidence="1 2">CBS 119005</strain>
    </source>
</reference>
<evidence type="ECO:0000313" key="1">
    <source>
        <dbReference type="EMBL" id="KAI4860140.1"/>
    </source>
</evidence>
<organism evidence="1 2">
    <name type="scientific">Hypoxylon rubiginosum</name>
    <dbReference type="NCBI Taxonomy" id="110542"/>
    <lineage>
        <taxon>Eukaryota</taxon>
        <taxon>Fungi</taxon>
        <taxon>Dikarya</taxon>
        <taxon>Ascomycota</taxon>
        <taxon>Pezizomycotina</taxon>
        <taxon>Sordariomycetes</taxon>
        <taxon>Xylariomycetidae</taxon>
        <taxon>Xylariales</taxon>
        <taxon>Hypoxylaceae</taxon>
        <taxon>Hypoxylon</taxon>
    </lineage>
</organism>
<proteinExistence type="predicted"/>
<name>A0ACB9YL61_9PEZI</name>
<keyword evidence="2" id="KW-1185">Reference proteome</keyword>
<gene>
    <name evidence="1" type="ORF">F4820DRAFT_437738</name>
</gene>
<dbReference type="EMBL" id="MU393598">
    <property type="protein sequence ID" value="KAI4860140.1"/>
    <property type="molecule type" value="Genomic_DNA"/>
</dbReference>
<accession>A0ACB9YL61</accession>
<evidence type="ECO:0000313" key="2">
    <source>
        <dbReference type="Proteomes" id="UP001497700"/>
    </source>
</evidence>
<dbReference type="Proteomes" id="UP001497700">
    <property type="component" value="Unassembled WGS sequence"/>
</dbReference>
<sequence>MRLHLSLLLLIGVLVSYVAAASAPTFCKCTCFKNSTLIQLGPQSDSSLSFSDSSSGASLLRSLPLQDRAASASCTQCTRAFCLSQHLPICKDAEENDVLTMCFQRDSRKDQIIVWGFILGTTGLLGWAAAKRVIEMREGKKAAALGLSRARGVAQDRGVYVPIGDVNAQAPR</sequence>
<protein>
    <submittedName>
        <fullName evidence="1">Uncharacterized protein</fullName>
    </submittedName>
</protein>
<comment type="caution">
    <text evidence="1">The sequence shown here is derived from an EMBL/GenBank/DDBJ whole genome shotgun (WGS) entry which is preliminary data.</text>
</comment>